<sequence>MLLTYRRTAGSTHLPSCQHHPYMTRILSHNPLSIYIEDFLTTEERLHLQNLAVPLFQASTVGNFDTKGTQSGVKSSFRNSSSAKLHEHEEDPVITCIKQRAAAFQGYMSPDNVEPLVVVRYQPGQFYDYHNDWFPVPARFDGHYYNRVSSFFVYLDDNCEGGATHFPMFPKVGWEEGDSRQTWCDHIECDPTIKGVAVKSKAGNAVFWINLNGDTQGDNRAIHSGLPVKNGTKYGLNIFSLSMVPYIPES</sequence>
<dbReference type="EMBL" id="ML978136">
    <property type="protein sequence ID" value="KAF2093746.1"/>
    <property type="molecule type" value="Genomic_DNA"/>
</dbReference>
<dbReference type="InterPro" id="IPR044862">
    <property type="entry name" value="Pro_4_hyd_alph_FE2OG_OXY"/>
</dbReference>
<dbReference type="AlphaFoldDB" id="A0A9P4M0L9"/>
<evidence type="ECO:0000259" key="6">
    <source>
        <dbReference type="SMART" id="SM00702"/>
    </source>
</evidence>
<feature type="domain" description="Prolyl 4-hydroxylase alpha subunit" evidence="6">
    <location>
        <begin position="31"/>
        <end position="241"/>
    </location>
</feature>
<evidence type="ECO:0000256" key="2">
    <source>
        <dbReference type="ARBA" id="ARBA00022723"/>
    </source>
</evidence>
<dbReference type="GO" id="GO:0031418">
    <property type="term" value="F:L-ascorbic acid binding"/>
    <property type="evidence" value="ECO:0007669"/>
    <property type="project" value="InterPro"/>
</dbReference>
<organism evidence="7 8">
    <name type="scientific">Rhizodiscina lignyota</name>
    <dbReference type="NCBI Taxonomy" id="1504668"/>
    <lineage>
        <taxon>Eukaryota</taxon>
        <taxon>Fungi</taxon>
        <taxon>Dikarya</taxon>
        <taxon>Ascomycota</taxon>
        <taxon>Pezizomycotina</taxon>
        <taxon>Dothideomycetes</taxon>
        <taxon>Pleosporomycetidae</taxon>
        <taxon>Aulographales</taxon>
        <taxon>Rhizodiscinaceae</taxon>
        <taxon>Rhizodiscina</taxon>
    </lineage>
</organism>
<comment type="caution">
    <text evidence="7">The sequence shown here is derived from an EMBL/GenBank/DDBJ whole genome shotgun (WGS) entry which is preliminary data.</text>
</comment>
<keyword evidence="5" id="KW-0408">Iron</keyword>
<comment type="cofactor">
    <cofactor evidence="1">
        <name>L-ascorbate</name>
        <dbReference type="ChEBI" id="CHEBI:38290"/>
    </cofactor>
</comment>
<keyword evidence="8" id="KW-1185">Reference proteome</keyword>
<evidence type="ECO:0000256" key="3">
    <source>
        <dbReference type="ARBA" id="ARBA00022964"/>
    </source>
</evidence>
<proteinExistence type="predicted"/>
<keyword evidence="2" id="KW-0479">Metal-binding</keyword>
<reference evidence="7" key="1">
    <citation type="journal article" date="2020" name="Stud. Mycol.">
        <title>101 Dothideomycetes genomes: a test case for predicting lifestyles and emergence of pathogens.</title>
        <authorList>
            <person name="Haridas S."/>
            <person name="Albert R."/>
            <person name="Binder M."/>
            <person name="Bloem J."/>
            <person name="Labutti K."/>
            <person name="Salamov A."/>
            <person name="Andreopoulos B."/>
            <person name="Baker S."/>
            <person name="Barry K."/>
            <person name="Bills G."/>
            <person name="Bluhm B."/>
            <person name="Cannon C."/>
            <person name="Castanera R."/>
            <person name="Culley D."/>
            <person name="Daum C."/>
            <person name="Ezra D."/>
            <person name="Gonzalez J."/>
            <person name="Henrissat B."/>
            <person name="Kuo A."/>
            <person name="Liang C."/>
            <person name="Lipzen A."/>
            <person name="Lutzoni F."/>
            <person name="Magnuson J."/>
            <person name="Mondo S."/>
            <person name="Nolan M."/>
            <person name="Ohm R."/>
            <person name="Pangilinan J."/>
            <person name="Park H.-J."/>
            <person name="Ramirez L."/>
            <person name="Alfaro M."/>
            <person name="Sun H."/>
            <person name="Tritt A."/>
            <person name="Yoshinaga Y."/>
            <person name="Zwiers L.-H."/>
            <person name="Turgeon B."/>
            <person name="Goodwin S."/>
            <person name="Spatafora J."/>
            <person name="Crous P."/>
            <person name="Grigoriev I."/>
        </authorList>
    </citation>
    <scope>NUCLEOTIDE SEQUENCE</scope>
    <source>
        <strain evidence="7">CBS 133067</strain>
    </source>
</reference>
<dbReference type="InterPro" id="IPR045054">
    <property type="entry name" value="P4HA-like"/>
</dbReference>
<dbReference type="Gene3D" id="2.60.120.620">
    <property type="entry name" value="q2cbj1_9rhob like domain"/>
    <property type="match status" value="1"/>
</dbReference>
<evidence type="ECO:0000313" key="8">
    <source>
        <dbReference type="Proteomes" id="UP000799772"/>
    </source>
</evidence>
<keyword evidence="4" id="KW-0560">Oxidoreductase</keyword>
<dbReference type="SMART" id="SM00702">
    <property type="entry name" value="P4Hc"/>
    <property type="match status" value="1"/>
</dbReference>
<dbReference type="GO" id="GO:0005506">
    <property type="term" value="F:iron ion binding"/>
    <property type="evidence" value="ECO:0007669"/>
    <property type="project" value="InterPro"/>
</dbReference>
<dbReference type="Proteomes" id="UP000799772">
    <property type="component" value="Unassembled WGS sequence"/>
</dbReference>
<name>A0A9P4M0L9_9PEZI</name>
<dbReference type="PANTHER" id="PTHR10869">
    <property type="entry name" value="PROLYL 4-HYDROXYLASE ALPHA SUBUNIT"/>
    <property type="match status" value="1"/>
</dbReference>
<protein>
    <submittedName>
        <fullName evidence="7">Oxidoreductase-like protein</fullName>
    </submittedName>
</protein>
<evidence type="ECO:0000256" key="5">
    <source>
        <dbReference type="ARBA" id="ARBA00023004"/>
    </source>
</evidence>
<keyword evidence="3" id="KW-0223">Dioxygenase</keyword>
<evidence type="ECO:0000256" key="1">
    <source>
        <dbReference type="ARBA" id="ARBA00001961"/>
    </source>
</evidence>
<dbReference type="GO" id="GO:0004656">
    <property type="term" value="F:procollagen-proline 4-dioxygenase activity"/>
    <property type="evidence" value="ECO:0007669"/>
    <property type="project" value="TreeGrafter"/>
</dbReference>
<dbReference type="Pfam" id="PF13640">
    <property type="entry name" value="2OG-FeII_Oxy_3"/>
    <property type="match status" value="1"/>
</dbReference>
<accession>A0A9P4M0L9</accession>
<dbReference type="OrthoDB" id="420380at2759"/>
<evidence type="ECO:0000313" key="7">
    <source>
        <dbReference type="EMBL" id="KAF2093746.1"/>
    </source>
</evidence>
<evidence type="ECO:0000256" key="4">
    <source>
        <dbReference type="ARBA" id="ARBA00023002"/>
    </source>
</evidence>
<dbReference type="PANTHER" id="PTHR10869:SF246">
    <property type="entry name" value="TRANSMEMBRANE PROLYL 4-HYDROXYLASE"/>
    <property type="match status" value="1"/>
</dbReference>
<dbReference type="GO" id="GO:0005783">
    <property type="term" value="C:endoplasmic reticulum"/>
    <property type="evidence" value="ECO:0007669"/>
    <property type="project" value="TreeGrafter"/>
</dbReference>
<gene>
    <name evidence="7" type="ORF">NA57DRAFT_47364</name>
</gene>
<dbReference type="InterPro" id="IPR006620">
    <property type="entry name" value="Pro_4_hyd_alph"/>
</dbReference>